<evidence type="ECO:0000256" key="2">
    <source>
        <dbReference type="ARBA" id="ARBA00006929"/>
    </source>
</evidence>
<dbReference type="Pfam" id="PF02107">
    <property type="entry name" value="FlgH"/>
    <property type="match status" value="1"/>
</dbReference>
<keyword evidence="7" id="KW-0449">Lipoprotein</keyword>
<keyword evidence="10" id="KW-0969">Cilium</keyword>
<feature type="chain" id="PRO_5045047683" description="Flagellar L-ring protein" evidence="9">
    <location>
        <begin position="22"/>
        <end position="240"/>
    </location>
</feature>
<evidence type="ECO:0000256" key="4">
    <source>
        <dbReference type="ARBA" id="ARBA00023136"/>
    </source>
</evidence>
<reference evidence="10 11" key="1">
    <citation type="submission" date="2020-10" db="EMBL/GenBank/DDBJ databases">
        <title>Aquamicrobium zhengzhouensis sp. nov., a exopolysaccharide producing bacterium isolated from farmland soil.</title>
        <authorList>
            <person name="Wang X."/>
        </authorList>
    </citation>
    <scope>NUCLEOTIDE SEQUENCE [LARGE SCALE GENOMIC DNA]</scope>
    <source>
        <strain evidence="11">cd-1</strain>
    </source>
</reference>
<feature type="compositionally biased region" description="Polar residues" evidence="8">
    <location>
        <begin position="135"/>
        <end position="147"/>
    </location>
</feature>
<evidence type="ECO:0000256" key="7">
    <source>
        <dbReference type="HAMAP-Rule" id="MF_00415"/>
    </source>
</evidence>
<evidence type="ECO:0000256" key="5">
    <source>
        <dbReference type="ARBA" id="ARBA00023143"/>
    </source>
</evidence>
<dbReference type="NCBIfam" id="NF001305">
    <property type="entry name" value="PRK00249.1-5"/>
    <property type="match status" value="1"/>
</dbReference>
<gene>
    <name evidence="7" type="primary">flgH</name>
    <name evidence="10" type="ORF">IOD40_03570</name>
</gene>
<keyword evidence="10" id="KW-0282">Flagellum</keyword>
<keyword evidence="4 7" id="KW-0472">Membrane</keyword>
<evidence type="ECO:0000256" key="1">
    <source>
        <dbReference type="ARBA" id="ARBA00002591"/>
    </source>
</evidence>
<dbReference type="InterPro" id="IPR000527">
    <property type="entry name" value="Flag_Lring"/>
</dbReference>
<dbReference type="RefSeq" id="WP_198474428.1">
    <property type="nucleotide sequence ID" value="NZ_JADGMQ010000002.1"/>
</dbReference>
<keyword evidence="6 7" id="KW-0998">Cell outer membrane</keyword>
<protein>
    <recommendedName>
        <fullName evidence="7">Flagellar L-ring protein</fullName>
    </recommendedName>
    <alternativeName>
        <fullName evidence="7">Basal body L-ring protein</fullName>
    </alternativeName>
</protein>
<dbReference type="HAMAP" id="MF_00415">
    <property type="entry name" value="FlgH"/>
    <property type="match status" value="1"/>
</dbReference>
<dbReference type="PANTHER" id="PTHR34933">
    <property type="entry name" value="FLAGELLAR L-RING PROTEIN"/>
    <property type="match status" value="1"/>
</dbReference>
<evidence type="ECO:0000256" key="6">
    <source>
        <dbReference type="ARBA" id="ARBA00023237"/>
    </source>
</evidence>
<comment type="subcellular location">
    <subcellularLocation>
        <location evidence="7">Cell outer membrane</location>
        <topology evidence="7">Lipid-anchor</topology>
    </subcellularLocation>
    <subcellularLocation>
        <location evidence="7">Bacterial flagellum basal body</location>
    </subcellularLocation>
</comment>
<sequence>MTTRTRPVVPLMALSALLALAGCMTPPEEINRIPQLSPVGYGVGDPKSVYTYPEPAKAHTRRYSLWDDRQSKFFTDARALRAGDILTVEIRINDRARFRNENQRERTATRGLGLGASVSSWPWTSAPGSAEFNVESDTATKGSGTTNRSEEMRLQIAAVVTYVLPNGNLVINGSQEVLVNAEMRVLTISGIVRPSDIGAANTVSYERIAEARISYGGRGRISEVQQPPYGQQLLDNVLPF</sequence>
<dbReference type="PANTHER" id="PTHR34933:SF1">
    <property type="entry name" value="FLAGELLAR L-RING PROTEIN"/>
    <property type="match status" value="1"/>
</dbReference>
<comment type="subunit">
    <text evidence="7">The basal body constitutes a major portion of the flagellar organelle and consists of four rings (L,P,S, and M) mounted on a central rod.</text>
</comment>
<comment type="function">
    <text evidence="1 7">Assembles around the rod to form the L-ring and probably protects the motor/basal body from shearing forces during rotation.</text>
</comment>
<comment type="caution">
    <text evidence="10">The sequence shown here is derived from an EMBL/GenBank/DDBJ whole genome shotgun (WGS) entry which is preliminary data.</text>
</comment>
<evidence type="ECO:0000256" key="3">
    <source>
        <dbReference type="ARBA" id="ARBA00022729"/>
    </source>
</evidence>
<comment type="similarity">
    <text evidence="2 7">Belongs to the FlgH family.</text>
</comment>
<dbReference type="EMBL" id="JADGMQ010000002">
    <property type="protein sequence ID" value="MBI1619743.1"/>
    <property type="molecule type" value="Genomic_DNA"/>
</dbReference>
<keyword evidence="5 7" id="KW-0975">Bacterial flagellum</keyword>
<keyword evidence="3 7" id="KW-0732">Signal</keyword>
<name>A0ABS0S8X1_9HYPH</name>
<dbReference type="PRINTS" id="PR01008">
    <property type="entry name" value="FLGLRINGFLGH"/>
</dbReference>
<proteinExistence type="inferred from homology"/>
<evidence type="ECO:0000313" key="11">
    <source>
        <dbReference type="Proteomes" id="UP000601789"/>
    </source>
</evidence>
<dbReference type="PROSITE" id="PS51257">
    <property type="entry name" value="PROKAR_LIPOPROTEIN"/>
    <property type="match status" value="1"/>
</dbReference>
<evidence type="ECO:0000313" key="10">
    <source>
        <dbReference type="EMBL" id="MBI1619743.1"/>
    </source>
</evidence>
<dbReference type="Proteomes" id="UP000601789">
    <property type="component" value="Unassembled WGS sequence"/>
</dbReference>
<accession>A0ABS0S8X1</accession>
<organism evidence="10 11">
    <name type="scientific">Aquamicrobium zhengzhouense</name>
    <dbReference type="NCBI Taxonomy" id="2781738"/>
    <lineage>
        <taxon>Bacteria</taxon>
        <taxon>Pseudomonadati</taxon>
        <taxon>Pseudomonadota</taxon>
        <taxon>Alphaproteobacteria</taxon>
        <taxon>Hyphomicrobiales</taxon>
        <taxon>Phyllobacteriaceae</taxon>
        <taxon>Aquamicrobium</taxon>
    </lineage>
</organism>
<feature type="signal peptide" evidence="9">
    <location>
        <begin position="1"/>
        <end position="21"/>
    </location>
</feature>
<keyword evidence="11" id="KW-1185">Reference proteome</keyword>
<evidence type="ECO:0000256" key="8">
    <source>
        <dbReference type="SAM" id="MobiDB-lite"/>
    </source>
</evidence>
<evidence type="ECO:0000256" key="9">
    <source>
        <dbReference type="SAM" id="SignalP"/>
    </source>
</evidence>
<feature type="region of interest" description="Disordered" evidence="8">
    <location>
        <begin position="129"/>
        <end position="148"/>
    </location>
</feature>
<keyword evidence="10" id="KW-0966">Cell projection</keyword>